<keyword evidence="1" id="KW-1133">Transmembrane helix</keyword>
<reference evidence="3 4" key="1">
    <citation type="submission" date="2016-10" db="EMBL/GenBank/DDBJ databases">
        <authorList>
            <person name="de Groot N.N."/>
        </authorList>
    </citation>
    <scope>NUCLEOTIDE SEQUENCE [LARGE SCALE GENOMIC DNA]</scope>
    <source>
        <strain evidence="3 4">BH539</strain>
    </source>
</reference>
<dbReference type="OrthoDB" id="8477781at2"/>
<sequence length="239" mass="26548">MSPDRINLKPILAFNLAGLLLVVSWAIGPLSPLWSALDAQLFWLFNGWITPENMGWNQVLALVNTRYFDVVSLGVLGLLFIMAIRCDPRPQRLFHWVAIGIAMLVTAGLVSVAINEAVTYGHPSPTIYFEQATHLTDLVSIPTKDEANNSFPGDHGLMVMIFAAFMMRFANRRVAFWSIVSVVLLSAPRILVGAHWFSDVYVGGLSIALLILPWVLCTPVIVGMTRLAEKAMRPFWRGN</sequence>
<evidence type="ECO:0000313" key="3">
    <source>
        <dbReference type="EMBL" id="SDG24814.1"/>
    </source>
</evidence>
<dbReference type="EMBL" id="FNCI01000007">
    <property type="protein sequence ID" value="SDG24814.1"/>
    <property type="molecule type" value="Genomic_DNA"/>
</dbReference>
<organism evidence="3 4">
    <name type="scientific">Onishia taeanensis</name>
    <dbReference type="NCBI Taxonomy" id="284577"/>
    <lineage>
        <taxon>Bacteria</taxon>
        <taxon>Pseudomonadati</taxon>
        <taxon>Pseudomonadota</taxon>
        <taxon>Gammaproteobacteria</taxon>
        <taxon>Oceanospirillales</taxon>
        <taxon>Halomonadaceae</taxon>
        <taxon>Onishia</taxon>
    </lineage>
</organism>
<dbReference type="AlphaFoldDB" id="A0A1G7SPS4"/>
<dbReference type="CDD" id="cd01610">
    <property type="entry name" value="PAP2_like"/>
    <property type="match status" value="1"/>
</dbReference>
<dbReference type="Pfam" id="PF01569">
    <property type="entry name" value="PAP2"/>
    <property type="match status" value="1"/>
</dbReference>
<dbReference type="InterPro" id="IPR036938">
    <property type="entry name" value="PAP2/HPO_sf"/>
</dbReference>
<gene>
    <name evidence="3" type="ORF">SAMN05216571_10761</name>
</gene>
<feature type="transmembrane region" description="Helical" evidence="1">
    <location>
        <begin position="12"/>
        <end position="34"/>
    </location>
</feature>
<dbReference type="Proteomes" id="UP000198641">
    <property type="component" value="Unassembled WGS sequence"/>
</dbReference>
<dbReference type="SMART" id="SM00014">
    <property type="entry name" value="acidPPc"/>
    <property type="match status" value="1"/>
</dbReference>
<evidence type="ECO:0000313" key="4">
    <source>
        <dbReference type="Proteomes" id="UP000198641"/>
    </source>
</evidence>
<accession>A0A1G7SPS4</accession>
<feature type="transmembrane region" description="Helical" evidence="1">
    <location>
        <begin position="174"/>
        <end position="194"/>
    </location>
</feature>
<dbReference type="SUPFAM" id="SSF48317">
    <property type="entry name" value="Acid phosphatase/Vanadium-dependent haloperoxidase"/>
    <property type="match status" value="1"/>
</dbReference>
<keyword evidence="1" id="KW-0812">Transmembrane</keyword>
<dbReference type="Gene3D" id="1.20.144.10">
    <property type="entry name" value="Phosphatidic acid phosphatase type 2/haloperoxidase"/>
    <property type="match status" value="1"/>
</dbReference>
<name>A0A1G7SPS4_9GAMM</name>
<dbReference type="STRING" id="284577.SAMN05216571_10761"/>
<proteinExistence type="predicted"/>
<feature type="transmembrane region" description="Helical" evidence="1">
    <location>
        <begin position="200"/>
        <end position="223"/>
    </location>
</feature>
<feature type="domain" description="Phosphatidic acid phosphatase type 2/haloperoxidase" evidence="2">
    <location>
        <begin position="99"/>
        <end position="215"/>
    </location>
</feature>
<protein>
    <submittedName>
        <fullName evidence="3">PAP2 superfamily protein</fullName>
    </submittedName>
</protein>
<dbReference type="RefSeq" id="WP_092525869.1">
    <property type="nucleotide sequence ID" value="NZ_FNCI01000007.1"/>
</dbReference>
<keyword evidence="4" id="KW-1185">Reference proteome</keyword>
<keyword evidence="1" id="KW-0472">Membrane</keyword>
<evidence type="ECO:0000256" key="1">
    <source>
        <dbReference type="SAM" id="Phobius"/>
    </source>
</evidence>
<feature type="transmembrane region" description="Helical" evidence="1">
    <location>
        <begin position="93"/>
        <end position="114"/>
    </location>
</feature>
<evidence type="ECO:0000259" key="2">
    <source>
        <dbReference type="SMART" id="SM00014"/>
    </source>
</evidence>
<feature type="transmembrane region" description="Helical" evidence="1">
    <location>
        <begin position="150"/>
        <end position="167"/>
    </location>
</feature>
<dbReference type="InterPro" id="IPR000326">
    <property type="entry name" value="PAP2/HPO"/>
</dbReference>
<feature type="transmembrane region" description="Helical" evidence="1">
    <location>
        <begin position="67"/>
        <end position="86"/>
    </location>
</feature>